<gene>
    <name evidence="3" type="ORF">CRN84_17480</name>
</gene>
<dbReference type="SUPFAM" id="SSF88697">
    <property type="entry name" value="PUA domain-like"/>
    <property type="match status" value="1"/>
</dbReference>
<evidence type="ECO:0000313" key="3">
    <source>
        <dbReference type="EMBL" id="PHI30994.1"/>
    </source>
</evidence>
<organism evidence="3 4">
    <name type="scientific">Budvicia aquatica</name>
    <dbReference type="NCBI Taxonomy" id="82979"/>
    <lineage>
        <taxon>Bacteria</taxon>
        <taxon>Pseudomonadati</taxon>
        <taxon>Pseudomonadota</taxon>
        <taxon>Gammaproteobacteria</taxon>
        <taxon>Enterobacterales</taxon>
        <taxon>Budviciaceae</taxon>
        <taxon>Budvicia</taxon>
    </lineage>
</organism>
<dbReference type="HAMAP" id="MF_00771">
    <property type="entry name" value="UPF0310"/>
    <property type="match status" value="1"/>
</dbReference>
<dbReference type="EMBL" id="PDDX01000001">
    <property type="protein sequence ID" value="PHI30994.1"/>
    <property type="molecule type" value="Genomic_DNA"/>
</dbReference>
<dbReference type="NCBIfam" id="NF002616">
    <property type="entry name" value="PRK02268.1-2"/>
    <property type="match status" value="1"/>
</dbReference>
<dbReference type="Pfam" id="PF01878">
    <property type="entry name" value="EVE"/>
    <property type="match status" value="1"/>
</dbReference>
<sequence length="151" mass="17290">MTRYWIAVACYEHVRIGREGGFMQVCHGKATPLKRLREGDIVAYYSPTERLGEKSPCQSFTSIGRVAGGEPYQVHMFDEFYPYRRDVVWFDAQVAPIRPLLARLEFACANVTGGRNWGYQLRFGLFDVSERDMRTIASAMSARERDRALPA</sequence>
<dbReference type="STRING" id="1111728.GCA_000427805_02314"/>
<protein>
    <recommendedName>
        <fullName evidence="1">UPF0310 protein CRN84_17480</fullName>
    </recommendedName>
</protein>
<dbReference type="Gene3D" id="3.10.590.10">
    <property type="entry name" value="ph1033 like domains"/>
    <property type="match status" value="1"/>
</dbReference>
<comment type="similarity">
    <text evidence="1">Belongs to the UPF0310 family.</text>
</comment>
<accession>A0A2C6DQC2</accession>
<dbReference type="CDD" id="cd21132">
    <property type="entry name" value="EVE-like"/>
    <property type="match status" value="1"/>
</dbReference>
<proteinExistence type="inferred from homology"/>
<comment type="caution">
    <text evidence="3">The sequence shown here is derived from an EMBL/GenBank/DDBJ whole genome shotgun (WGS) entry which is preliminary data.</text>
</comment>
<dbReference type="InterPro" id="IPR022996">
    <property type="entry name" value="UPF0310"/>
</dbReference>
<dbReference type="OrthoDB" id="9793567at2"/>
<name>A0A2C6DQC2_9GAMM</name>
<dbReference type="InterPro" id="IPR015947">
    <property type="entry name" value="PUA-like_sf"/>
</dbReference>
<feature type="domain" description="EVE" evidence="2">
    <location>
        <begin position="3"/>
        <end position="138"/>
    </location>
</feature>
<dbReference type="RefSeq" id="WP_029095022.1">
    <property type="nucleotide sequence ID" value="NZ_PDDX01000001.1"/>
</dbReference>
<keyword evidence="4" id="KW-1185">Reference proteome</keyword>
<dbReference type="Proteomes" id="UP000224974">
    <property type="component" value="Unassembled WGS sequence"/>
</dbReference>
<evidence type="ECO:0000313" key="4">
    <source>
        <dbReference type="Proteomes" id="UP000224974"/>
    </source>
</evidence>
<evidence type="ECO:0000259" key="2">
    <source>
        <dbReference type="Pfam" id="PF01878"/>
    </source>
</evidence>
<reference evidence="4" key="1">
    <citation type="submission" date="2017-09" db="EMBL/GenBank/DDBJ databases">
        <title>FDA dAtabase for Regulatory Grade micrObial Sequences (FDA-ARGOS): Supporting development and validation of Infectious Disease Dx tests.</title>
        <authorList>
            <person name="Minogue T."/>
            <person name="Wolcott M."/>
            <person name="Wasieloski L."/>
            <person name="Aguilar W."/>
            <person name="Moore D."/>
            <person name="Tallon L."/>
            <person name="Sadzewicz L."/>
            <person name="Ott S."/>
            <person name="Zhao X."/>
            <person name="Nagaraj S."/>
            <person name="Vavikolanu K."/>
            <person name="Aluvathingal J."/>
            <person name="Nadendla S."/>
            <person name="Sichtig H."/>
        </authorList>
    </citation>
    <scope>NUCLEOTIDE SEQUENCE [LARGE SCALE GENOMIC DNA]</scope>
    <source>
        <strain evidence="4">FDAARGOS_387</strain>
    </source>
</reference>
<evidence type="ECO:0000256" key="1">
    <source>
        <dbReference type="HAMAP-Rule" id="MF_00771"/>
    </source>
</evidence>
<dbReference type="AlphaFoldDB" id="A0A2C6DQC2"/>
<dbReference type="InterPro" id="IPR002740">
    <property type="entry name" value="EVE_domain"/>
</dbReference>